<gene>
    <name evidence="2" type="ORF">C9374_006065</name>
</gene>
<reference evidence="2 3" key="1">
    <citation type="journal article" date="2018" name="BMC Genomics">
        <title>The genome of Naegleria lovaniensis, the basis for a comparative approach to unravel pathogenicity factors of the human pathogenic amoeba N. fowleri.</title>
        <authorList>
            <person name="Liechti N."/>
            <person name="Schurch N."/>
            <person name="Bruggmann R."/>
            <person name="Wittwer M."/>
        </authorList>
    </citation>
    <scope>NUCLEOTIDE SEQUENCE [LARGE SCALE GENOMIC DNA]</scope>
    <source>
        <strain evidence="2 3">ATCC 30569</strain>
    </source>
</reference>
<feature type="compositionally biased region" description="Low complexity" evidence="1">
    <location>
        <begin position="7"/>
        <end position="22"/>
    </location>
</feature>
<evidence type="ECO:0000313" key="3">
    <source>
        <dbReference type="Proteomes" id="UP000816034"/>
    </source>
</evidence>
<feature type="region of interest" description="Disordered" evidence="1">
    <location>
        <begin position="1"/>
        <end position="22"/>
    </location>
</feature>
<keyword evidence="3" id="KW-1185">Reference proteome</keyword>
<dbReference type="EMBL" id="PYSW02000026">
    <property type="protein sequence ID" value="KAG2381681.1"/>
    <property type="molecule type" value="Genomic_DNA"/>
</dbReference>
<evidence type="ECO:0000313" key="2">
    <source>
        <dbReference type="EMBL" id="KAG2381681.1"/>
    </source>
</evidence>
<organism evidence="2 3">
    <name type="scientific">Naegleria lovaniensis</name>
    <name type="common">Amoeba</name>
    <dbReference type="NCBI Taxonomy" id="51637"/>
    <lineage>
        <taxon>Eukaryota</taxon>
        <taxon>Discoba</taxon>
        <taxon>Heterolobosea</taxon>
        <taxon>Tetramitia</taxon>
        <taxon>Eutetramitia</taxon>
        <taxon>Vahlkampfiidae</taxon>
        <taxon>Naegleria</taxon>
    </lineage>
</organism>
<comment type="caution">
    <text evidence="2">The sequence shown here is derived from an EMBL/GenBank/DDBJ whole genome shotgun (WGS) entry which is preliminary data.</text>
</comment>
<protein>
    <submittedName>
        <fullName evidence="2">Uncharacterized protein</fullName>
    </submittedName>
</protein>
<feature type="region of interest" description="Disordered" evidence="1">
    <location>
        <begin position="280"/>
        <end position="303"/>
    </location>
</feature>
<evidence type="ECO:0000256" key="1">
    <source>
        <dbReference type="SAM" id="MobiDB-lite"/>
    </source>
</evidence>
<dbReference type="AlphaFoldDB" id="A0AA88KMP3"/>
<feature type="compositionally biased region" description="Low complexity" evidence="1">
    <location>
        <begin position="280"/>
        <end position="297"/>
    </location>
</feature>
<proteinExistence type="predicted"/>
<dbReference type="GeneID" id="68098520"/>
<accession>A0AA88KMP3</accession>
<name>A0AA88KMP3_NAELO</name>
<dbReference type="Proteomes" id="UP000816034">
    <property type="component" value="Unassembled WGS sequence"/>
</dbReference>
<sequence>MKRKHTSSSSSNSSTSNMNSRRTLSMPDCLVNFSPNDTAMNFVDYELQSSLYQQQLQANKKCKLGNEGISPTHHHILNGEQQIMFSNQAWMDGTANLNQQQAMIPSSQTFFDFNAQQDGLFGFGDNGHNETSYQQTNSMTKHISLNHYPQLHHTQIQLLETLQMILNQNHPQQLEEDGNDGMVVTAPQIQSNSSPNEQGLENSPQFHQNMMMDQQQEVAPSQHSTSFGVASSEQQQPSTEYQDHQQLWNDIDENGIFSPVDHSEFLLQDLSGDNTTTTLNNLNTSSSSDNNIIENSSPQPSNE</sequence>
<dbReference type="RefSeq" id="XP_044547361.1">
    <property type="nucleotide sequence ID" value="XM_044695885.1"/>
</dbReference>
<feature type="region of interest" description="Disordered" evidence="1">
    <location>
        <begin position="213"/>
        <end position="242"/>
    </location>
</feature>